<dbReference type="PROSITE" id="PS51228">
    <property type="entry name" value="ACB_2"/>
    <property type="match status" value="1"/>
</dbReference>
<reference evidence="18" key="3">
    <citation type="submission" date="2025-09" db="UniProtKB">
        <authorList>
            <consortium name="Ensembl"/>
        </authorList>
    </citation>
    <scope>IDENTIFICATION</scope>
</reference>
<reference evidence="18" key="2">
    <citation type="submission" date="2025-08" db="UniProtKB">
        <authorList>
            <consortium name="Ensembl"/>
        </authorList>
    </citation>
    <scope>IDENTIFICATION</scope>
</reference>
<dbReference type="GO" id="GO:0006631">
    <property type="term" value="P:fatty acid metabolic process"/>
    <property type="evidence" value="ECO:0007669"/>
    <property type="project" value="UniProtKB-KW"/>
</dbReference>
<keyword evidence="19" id="KW-1185">Reference proteome</keyword>
<keyword evidence="7" id="KW-0007">Acetylation</keyword>
<comment type="pathway">
    <text evidence="2">Lipid metabolism; fatty acid beta-oxidation.</text>
</comment>
<evidence type="ECO:0000313" key="18">
    <source>
        <dbReference type="Ensembl" id="ENSTNIP00000021528.1"/>
    </source>
</evidence>
<evidence type="ECO:0000259" key="17">
    <source>
        <dbReference type="PROSITE" id="PS51228"/>
    </source>
</evidence>
<dbReference type="FunFam" id="3.30.559.70:FF:000006">
    <property type="entry name" value="Peroxisomal carnitine O-octanoyltransferase"/>
    <property type="match status" value="1"/>
</dbReference>
<evidence type="ECO:0000256" key="9">
    <source>
        <dbReference type="ARBA" id="ARBA00023140"/>
    </source>
</evidence>
<keyword evidence="5 16" id="KW-0808">Transferase</keyword>
<keyword evidence="10 16" id="KW-0012">Acyltransferase</keyword>
<dbReference type="Gene3D" id="1.20.80.10">
    <property type="match status" value="1"/>
</dbReference>
<dbReference type="EC" id="2.3.1.137" evidence="13"/>
<evidence type="ECO:0000256" key="10">
    <source>
        <dbReference type="ARBA" id="ARBA00023315"/>
    </source>
</evidence>
<dbReference type="SUPFAM" id="SSF47027">
    <property type="entry name" value="Acyl-CoA binding protein"/>
    <property type="match status" value="1"/>
</dbReference>
<dbReference type="Gene3D" id="3.30.559.70">
    <property type="entry name" value="Choline/Carnitine o-acyltransferase, domain 2"/>
    <property type="match status" value="1"/>
</dbReference>
<evidence type="ECO:0000256" key="15">
    <source>
        <dbReference type="PIRSR" id="PIRSR600542-1"/>
    </source>
</evidence>
<sequence>MPDKAEFEKIAEDVKKVKTRPTDQELLDLYGLYKQAVVGDINTERPGLLDFKGKAKWDAWESRKVRPFATETEFEATEVMVKNFQQGIGKQLHQKLLQRAETRRNWLCVPPVPPQLEQWWLDSAYLECRSASQLTVNFAGPAPYLEHCWPPAEGTDLERASICSWHMLQYWNLIRTETLAPQKVGQTPLDMDQFRMLYCTCKVPGVTKDTISNYFKTEREGPCPSHLVVLCRGRIFTFDALCDGQILTPPELFRQLSCVRRCCEGKPEGDGVSALTTEERTRWAKAREYLISIDPGNETRLELIQSSLFIISLDETKPYSSPDNYTNLTQESLKGDPTVRWGDKSYNLIVYSDGTFGSNCDHAPYDAMVLVTMSWYVDQKIQSTGGKWQGPSAARVLPPPEELVFTVDEKVRRDISRAKKQYFESTQDLQIVCYAFPAFGKAAIKQKKLHPDTFVQLAMQLAYFKLHKKPGCCYETAMTRKFYHGRTETMRPCTAEAVAWCAAMTDPSCDDSAKRKAMLLAFEKHNKLMAEAQEGQGFDRHLLGLYLMAKEEGRPTPELFLDPLYAKSGGGGNFVLSSSLVGYTTILGAVAPMVHHGYGFFYRIRDDRIVISVSAWKSCRQTDAVSLFNYFSSSLHEMLHLATTSQL</sequence>
<feature type="active site" description="Proton acceptor" evidence="15">
    <location>
        <position position="362"/>
    </location>
</feature>
<keyword evidence="8" id="KW-0443">Lipid metabolism</keyword>
<name>H3DLY0_TETNG</name>
<dbReference type="InterPro" id="IPR000542">
    <property type="entry name" value="Carn_acyl_trans"/>
</dbReference>
<dbReference type="Pfam" id="PF00755">
    <property type="entry name" value="Carn_acyltransf"/>
    <property type="match status" value="1"/>
</dbReference>
<dbReference type="OMA" id="DVWAKDY"/>
<evidence type="ECO:0000256" key="14">
    <source>
        <dbReference type="ARBA" id="ARBA00067184"/>
    </source>
</evidence>
<dbReference type="GeneTree" id="ENSGT01150000286999"/>
<organism evidence="18 19">
    <name type="scientific">Tetraodon nigroviridis</name>
    <name type="common">Spotted green pufferfish</name>
    <name type="synonym">Chelonodon nigroviridis</name>
    <dbReference type="NCBI Taxonomy" id="99883"/>
    <lineage>
        <taxon>Eukaryota</taxon>
        <taxon>Metazoa</taxon>
        <taxon>Chordata</taxon>
        <taxon>Craniata</taxon>
        <taxon>Vertebrata</taxon>
        <taxon>Euteleostomi</taxon>
        <taxon>Actinopterygii</taxon>
        <taxon>Neopterygii</taxon>
        <taxon>Teleostei</taxon>
        <taxon>Neoteleostei</taxon>
        <taxon>Acanthomorphata</taxon>
        <taxon>Eupercaria</taxon>
        <taxon>Tetraodontiformes</taxon>
        <taxon>Tetradontoidea</taxon>
        <taxon>Tetraodontidae</taxon>
        <taxon>Tetraodon</taxon>
    </lineage>
</organism>
<dbReference type="PANTHER" id="PTHR22589">
    <property type="entry name" value="CARNITINE O-ACYLTRANSFERASE"/>
    <property type="match status" value="1"/>
</dbReference>
<comment type="catalytic activity">
    <reaction evidence="12">
        <text>octanoyl-CoA + (R)-carnitine = O-octanoyl-(R)-carnitine + CoA</text>
        <dbReference type="Rhea" id="RHEA:17177"/>
        <dbReference type="ChEBI" id="CHEBI:16347"/>
        <dbReference type="ChEBI" id="CHEBI:18102"/>
        <dbReference type="ChEBI" id="CHEBI:57287"/>
        <dbReference type="ChEBI" id="CHEBI:57386"/>
        <dbReference type="EC" id="2.3.1.137"/>
    </reaction>
</comment>
<dbReference type="InterPro" id="IPR000582">
    <property type="entry name" value="Acyl-CoA-binding_protein"/>
</dbReference>
<keyword evidence="9" id="KW-0576">Peroxisome</keyword>
<evidence type="ECO:0000256" key="8">
    <source>
        <dbReference type="ARBA" id="ARBA00023098"/>
    </source>
</evidence>
<comment type="similarity">
    <text evidence="3 16">Belongs to the carnitine/choline acetyltransferase family.</text>
</comment>
<keyword evidence="4" id="KW-0813">Transport</keyword>
<comment type="catalytic activity">
    <reaction evidence="11">
        <text>4,8-dimethylnonanoyl-CoA + (R)-carnitine = O-4,8-dimethylnonanoyl-(R)-carnitine + CoA</text>
        <dbReference type="Rhea" id="RHEA:44860"/>
        <dbReference type="ChEBI" id="CHEBI:16347"/>
        <dbReference type="ChEBI" id="CHEBI:57287"/>
        <dbReference type="ChEBI" id="CHEBI:77061"/>
        <dbReference type="ChEBI" id="CHEBI:84654"/>
    </reaction>
</comment>
<dbReference type="AlphaFoldDB" id="H3DLY0"/>
<dbReference type="Proteomes" id="UP000007303">
    <property type="component" value="Unassembled WGS sequence"/>
</dbReference>
<dbReference type="PRINTS" id="PR00689">
    <property type="entry name" value="ACOABINDINGP"/>
</dbReference>
<evidence type="ECO:0000256" key="12">
    <source>
        <dbReference type="ARBA" id="ARBA00052326"/>
    </source>
</evidence>
<dbReference type="SUPFAM" id="SSF52777">
    <property type="entry name" value="CoA-dependent acyltransferases"/>
    <property type="match status" value="2"/>
</dbReference>
<evidence type="ECO:0000256" key="5">
    <source>
        <dbReference type="ARBA" id="ARBA00022679"/>
    </source>
</evidence>
<evidence type="ECO:0000313" key="19">
    <source>
        <dbReference type="Proteomes" id="UP000007303"/>
    </source>
</evidence>
<dbReference type="PANTHER" id="PTHR22589:SF67">
    <property type="entry name" value="PEROXISOMAL CARNITINE O-OCTANOYLTRANSFERASE"/>
    <property type="match status" value="1"/>
</dbReference>
<feature type="domain" description="ACB" evidence="17">
    <location>
        <begin position="1"/>
        <end position="93"/>
    </location>
</feature>
<dbReference type="InterPro" id="IPR039551">
    <property type="entry name" value="Cho/carn_acyl_trans"/>
</dbReference>
<dbReference type="Gene3D" id="3.30.559.10">
    <property type="entry name" value="Chloramphenicol acetyltransferase-like domain"/>
    <property type="match status" value="2"/>
</dbReference>
<dbReference type="GO" id="GO:0005777">
    <property type="term" value="C:peroxisome"/>
    <property type="evidence" value="ECO:0007669"/>
    <property type="project" value="UniProtKB-SubCell"/>
</dbReference>
<dbReference type="InParanoid" id="H3DLY0"/>
<evidence type="ECO:0000256" key="4">
    <source>
        <dbReference type="ARBA" id="ARBA00022448"/>
    </source>
</evidence>
<dbReference type="STRING" id="99883.ENSTNIP00000021528"/>
<dbReference type="InterPro" id="IPR035984">
    <property type="entry name" value="Acyl-CoA-binding_sf"/>
</dbReference>
<dbReference type="GO" id="GO:0008458">
    <property type="term" value="F:carnitine O-octanoyltransferase activity"/>
    <property type="evidence" value="ECO:0007669"/>
    <property type="project" value="UniProtKB-EC"/>
</dbReference>
<dbReference type="InterPro" id="IPR023213">
    <property type="entry name" value="CAT-like_dom_sf"/>
</dbReference>
<dbReference type="Ensembl" id="ENSTNIT00000021763.1">
    <property type="protein sequence ID" value="ENSTNIP00000021528.1"/>
    <property type="gene ID" value="ENSTNIG00000018359.1"/>
</dbReference>
<evidence type="ECO:0000256" key="16">
    <source>
        <dbReference type="RuleBase" id="RU003801"/>
    </source>
</evidence>
<evidence type="ECO:0000256" key="13">
    <source>
        <dbReference type="ARBA" id="ARBA00066418"/>
    </source>
</evidence>
<evidence type="ECO:0000256" key="11">
    <source>
        <dbReference type="ARBA" id="ARBA00048999"/>
    </source>
</evidence>
<protein>
    <recommendedName>
        <fullName evidence="14">Peroxisomal carnitine O-octanoyltransferase</fullName>
        <ecNumber evidence="13">2.3.1.137</ecNumber>
    </recommendedName>
</protein>
<evidence type="ECO:0000256" key="1">
    <source>
        <dbReference type="ARBA" id="ARBA00004275"/>
    </source>
</evidence>
<evidence type="ECO:0000256" key="7">
    <source>
        <dbReference type="ARBA" id="ARBA00022990"/>
    </source>
</evidence>
<dbReference type="InterPro" id="IPR014352">
    <property type="entry name" value="FERM/acyl-CoA-bd_prot_sf"/>
</dbReference>
<reference evidence="19" key="1">
    <citation type="journal article" date="2004" name="Nature">
        <title>Genome duplication in the teleost fish Tetraodon nigroviridis reveals the early vertebrate proto-karyotype.</title>
        <authorList>
            <person name="Jaillon O."/>
            <person name="Aury J.-M."/>
            <person name="Brunet F."/>
            <person name="Petit J.-L."/>
            <person name="Stange-Thomann N."/>
            <person name="Mauceli E."/>
            <person name="Bouneau L."/>
            <person name="Fischer C."/>
            <person name="Ozouf-Costaz C."/>
            <person name="Bernot A."/>
            <person name="Nicaud S."/>
            <person name="Jaffe D."/>
            <person name="Fisher S."/>
            <person name="Lutfalla G."/>
            <person name="Dossat C."/>
            <person name="Segurens B."/>
            <person name="Dasilva C."/>
            <person name="Salanoubat M."/>
            <person name="Levy M."/>
            <person name="Boudet N."/>
            <person name="Castellano S."/>
            <person name="Anthouard V."/>
            <person name="Jubin C."/>
            <person name="Castelli V."/>
            <person name="Katinka M."/>
            <person name="Vacherie B."/>
            <person name="Biemont C."/>
            <person name="Skalli Z."/>
            <person name="Cattolico L."/>
            <person name="Poulain J."/>
            <person name="De Berardinis V."/>
            <person name="Cruaud C."/>
            <person name="Duprat S."/>
            <person name="Brottier P."/>
            <person name="Coutanceau J.-P."/>
            <person name="Gouzy J."/>
            <person name="Parra G."/>
            <person name="Lardier G."/>
            <person name="Chapple C."/>
            <person name="McKernan K.J."/>
            <person name="McEwan P."/>
            <person name="Bosak S."/>
            <person name="Kellis M."/>
            <person name="Volff J.-N."/>
            <person name="Guigo R."/>
            <person name="Zody M.C."/>
            <person name="Mesirov J."/>
            <person name="Lindblad-Toh K."/>
            <person name="Birren B."/>
            <person name="Nusbaum C."/>
            <person name="Kahn D."/>
            <person name="Robinson-Rechavi M."/>
            <person name="Laudet V."/>
            <person name="Schachter V."/>
            <person name="Quetier F."/>
            <person name="Saurin W."/>
            <person name="Scarpelli C."/>
            <person name="Wincker P."/>
            <person name="Lander E.S."/>
            <person name="Weissenbach J."/>
            <person name="Roest Crollius H."/>
        </authorList>
    </citation>
    <scope>NUCLEOTIDE SEQUENCE [LARGE SCALE GENOMIC DNA]</scope>
</reference>
<comment type="subcellular location">
    <subcellularLocation>
        <location evidence="1">Peroxisome</location>
    </subcellularLocation>
</comment>
<evidence type="ECO:0000256" key="6">
    <source>
        <dbReference type="ARBA" id="ARBA00022832"/>
    </source>
</evidence>
<accession>H3DLY0</accession>
<proteinExistence type="inferred from homology"/>
<dbReference type="InterPro" id="IPR042231">
    <property type="entry name" value="Cho/carn_acyl_trans_2"/>
</dbReference>
<evidence type="ECO:0000256" key="2">
    <source>
        <dbReference type="ARBA" id="ARBA00005005"/>
    </source>
</evidence>
<evidence type="ECO:0000256" key="3">
    <source>
        <dbReference type="ARBA" id="ARBA00005232"/>
    </source>
</evidence>
<dbReference type="PROSITE" id="PS00440">
    <property type="entry name" value="ACYLTRANSF_C_2"/>
    <property type="match status" value="1"/>
</dbReference>
<dbReference type="GO" id="GO:0000062">
    <property type="term" value="F:fatty-acyl-CoA binding"/>
    <property type="evidence" value="ECO:0007669"/>
    <property type="project" value="InterPro"/>
</dbReference>
<keyword evidence="6" id="KW-0276">Fatty acid metabolism</keyword>